<dbReference type="InterPro" id="IPR019734">
    <property type="entry name" value="TPR_rpt"/>
</dbReference>
<dbReference type="PANTHER" id="PTHR10098">
    <property type="entry name" value="RAPSYN-RELATED"/>
    <property type="match status" value="1"/>
</dbReference>
<dbReference type="SUPFAM" id="SSF48452">
    <property type="entry name" value="TPR-like"/>
    <property type="match status" value="1"/>
</dbReference>
<dbReference type="GeneID" id="20811498"/>
<accession>W4GB23</accession>
<dbReference type="OrthoDB" id="286233at2759"/>
<reference evidence="2" key="1">
    <citation type="submission" date="2013-12" db="EMBL/GenBank/DDBJ databases">
        <title>The Genome Sequence of Aphanomyces astaci APO3.</title>
        <authorList>
            <consortium name="The Broad Institute Genomics Platform"/>
            <person name="Russ C."/>
            <person name="Tyler B."/>
            <person name="van West P."/>
            <person name="Dieguez-Uribeondo J."/>
            <person name="Young S.K."/>
            <person name="Zeng Q."/>
            <person name="Gargeya S."/>
            <person name="Fitzgerald M."/>
            <person name="Abouelleil A."/>
            <person name="Alvarado L."/>
            <person name="Chapman S.B."/>
            <person name="Gainer-Dewar J."/>
            <person name="Goldberg J."/>
            <person name="Griggs A."/>
            <person name="Gujja S."/>
            <person name="Hansen M."/>
            <person name="Howarth C."/>
            <person name="Imamovic A."/>
            <person name="Ireland A."/>
            <person name="Larimer J."/>
            <person name="McCowan C."/>
            <person name="Murphy C."/>
            <person name="Pearson M."/>
            <person name="Poon T.W."/>
            <person name="Priest M."/>
            <person name="Roberts A."/>
            <person name="Saif S."/>
            <person name="Shea T."/>
            <person name="Sykes S."/>
            <person name="Wortman J."/>
            <person name="Nusbaum C."/>
            <person name="Birren B."/>
        </authorList>
    </citation>
    <scope>NUCLEOTIDE SEQUENCE [LARGE SCALE GENOMIC DNA]</scope>
    <source>
        <strain evidence="2">APO3</strain>
    </source>
</reference>
<feature type="region of interest" description="Disordered" evidence="1">
    <location>
        <begin position="72"/>
        <end position="104"/>
    </location>
</feature>
<evidence type="ECO:0000313" key="2">
    <source>
        <dbReference type="EMBL" id="ETV76486.1"/>
    </source>
</evidence>
<organism evidence="2">
    <name type="scientific">Aphanomyces astaci</name>
    <name type="common">Crayfish plague agent</name>
    <dbReference type="NCBI Taxonomy" id="112090"/>
    <lineage>
        <taxon>Eukaryota</taxon>
        <taxon>Sar</taxon>
        <taxon>Stramenopiles</taxon>
        <taxon>Oomycota</taxon>
        <taxon>Saprolegniomycetes</taxon>
        <taxon>Saprolegniales</taxon>
        <taxon>Verrucalvaceae</taxon>
        <taxon>Aphanomyces</taxon>
    </lineage>
</organism>
<dbReference type="Gene3D" id="1.25.40.10">
    <property type="entry name" value="Tetratricopeptide repeat domain"/>
    <property type="match status" value="1"/>
</dbReference>
<evidence type="ECO:0008006" key="3">
    <source>
        <dbReference type="Google" id="ProtNLM"/>
    </source>
</evidence>
<dbReference type="SMART" id="SM00028">
    <property type="entry name" value="TPR"/>
    <property type="match status" value="4"/>
</dbReference>
<gene>
    <name evidence="2" type="ORF">H257_09502</name>
</gene>
<dbReference type="PANTHER" id="PTHR10098:SF108">
    <property type="entry name" value="TETRATRICOPEPTIDE REPEAT PROTEIN 28"/>
    <property type="match status" value="1"/>
</dbReference>
<dbReference type="VEuPathDB" id="FungiDB:H257_09502"/>
<name>W4GB23_APHAT</name>
<dbReference type="InterPro" id="IPR011990">
    <property type="entry name" value="TPR-like_helical_dom_sf"/>
</dbReference>
<evidence type="ECO:0000256" key="1">
    <source>
        <dbReference type="SAM" id="MobiDB-lite"/>
    </source>
</evidence>
<sequence>MVHGRDEYPNLHAELRLRNAPSPHLTTCTRKDSTDTRRVPRRLRRSASAMRLSSNNINPCLVSWVAKANSSLAHGEGPDNDDDNGSSVDDEEEAGNTFAMDELPQDDDVIVTPRHHAEPFHVIPASQVNLPSKTRLREKGGSMGAQARTMTLQSSGGRLLGQSQSMPTFVASSSSSSHIHSNSILSAASAPIVILGHGRPRVRYARRSSGGGPPPLRTLPMPAFIPSSVTIPPLIERGDDGGFFLTEMELHSAYLPAAKGLALGAYQLYGQGDVQSALVTFRSVLRVADDVDDVLLKALVYHHMGTAEKDAGDLTASLASHTKCIHLAQSVNHVKLQGRGFKGLGVVHVASHQYTLAYDYHVKCMTIATAEHDHELASRTYANLGNVFAAKRQFADAIASHSNDLSLSTQVDSYVGMARAHRNLAIVYAKMNDVAQQRHHDAQVAAKGDTPFVHDMTHHAHDVVGNLYCQVEMGTTAMAKATGQCVLDLLRNLP</sequence>
<dbReference type="EMBL" id="KI913136">
    <property type="protein sequence ID" value="ETV76486.1"/>
    <property type="molecule type" value="Genomic_DNA"/>
</dbReference>
<protein>
    <recommendedName>
        <fullName evidence="3">MalT-like TPR region domain-containing protein</fullName>
    </recommendedName>
</protein>
<dbReference type="RefSeq" id="XP_009834032.1">
    <property type="nucleotide sequence ID" value="XM_009835730.1"/>
</dbReference>
<proteinExistence type="predicted"/>
<dbReference type="AlphaFoldDB" id="W4GB23"/>
<dbReference type="STRING" id="112090.W4GB23"/>
<feature type="compositionally biased region" description="Acidic residues" evidence="1">
    <location>
        <begin position="78"/>
        <end position="94"/>
    </location>
</feature>